<dbReference type="Proteomes" id="UP001152795">
    <property type="component" value="Unassembled WGS sequence"/>
</dbReference>
<evidence type="ECO:0000313" key="5">
    <source>
        <dbReference type="EMBL" id="CAB3993673.1"/>
    </source>
</evidence>
<keyword evidence="2" id="KW-0233">DNA recombination</keyword>
<dbReference type="InterPro" id="IPR038207">
    <property type="entry name" value="DIX_dom_sf"/>
</dbReference>
<keyword evidence="2" id="KW-0227">DNA damage</keyword>
<dbReference type="Pfam" id="PF05970">
    <property type="entry name" value="PIF1"/>
    <property type="match status" value="1"/>
</dbReference>
<dbReference type="GO" id="GO:0005524">
    <property type="term" value="F:ATP binding"/>
    <property type="evidence" value="ECO:0007669"/>
    <property type="project" value="UniProtKB-KW"/>
</dbReference>
<protein>
    <recommendedName>
        <fullName evidence="2">ATP-dependent DNA helicase</fullName>
        <ecNumber evidence="2">5.6.2.3</ecNumber>
    </recommendedName>
</protein>
<dbReference type="InterPro" id="IPR025476">
    <property type="entry name" value="Helitron_helicase-like"/>
</dbReference>
<comment type="similarity">
    <text evidence="2">Belongs to the helicase family.</text>
</comment>
<feature type="region of interest" description="Disordered" evidence="4">
    <location>
        <begin position="2089"/>
        <end position="2110"/>
    </location>
</feature>
<dbReference type="GO" id="GO:0043139">
    <property type="term" value="F:5'-3' DNA helicase activity"/>
    <property type="evidence" value="ECO:0007669"/>
    <property type="project" value="UniProtKB-EC"/>
</dbReference>
<dbReference type="Pfam" id="PF00778">
    <property type="entry name" value="DIX"/>
    <property type="match status" value="1"/>
</dbReference>
<feature type="region of interest" description="Disordered" evidence="4">
    <location>
        <begin position="1980"/>
        <end position="2003"/>
    </location>
</feature>
<dbReference type="PANTHER" id="PTHR47642:SF5">
    <property type="entry name" value="ATP-DEPENDENT DNA HELICASE"/>
    <property type="match status" value="1"/>
</dbReference>
<keyword evidence="2" id="KW-0547">Nucleotide-binding</keyword>
<dbReference type="CDD" id="cd18809">
    <property type="entry name" value="SF1_C_RecD"/>
    <property type="match status" value="1"/>
</dbReference>
<dbReference type="InterPro" id="IPR027417">
    <property type="entry name" value="P-loop_NTPase"/>
</dbReference>
<name>A0A6S7GPP1_PARCT</name>
<dbReference type="PANTHER" id="PTHR47642">
    <property type="entry name" value="ATP-DEPENDENT DNA HELICASE"/>
    <property type="match status" value="1"/>
</dbReference>
<dbReference type="GO" id="GO:0016787">
    <property type="term" value="F:hydrolase activity"/>
    <property type="evidence" value="ECO:0007669"/>
    <property type="project" value="UniProtKB-KW"/>
</dbReference>
<dbReference type="EMBL" id="CACRXK020002306">
    <property type="protein sequence ID" value="CAB3993673.1"/>
    <property type="molecule type" value="Genomic_DNA"/>
</dbReference>
<reference evidence="5" key="1">
    <citation type="submission" date="2020-04" db="EMBL/GenBank/DDBJ databases">
        <authorList>
            <person name="Alioto T."/>
            <person name="Alioto T."/>
            <person name="Gomez Garrido J."/>
        </authorList>
    </citation>
    <scope>NUCLEOTIDE SEQUENCE</scope>
    <source>
        <strain evidence="5">A484AB</strain>
    </source>
</reference>
<evidence type="ECO:0000256" key="1">
    <source>
        <dbReference type="ARBA" id="ARBA00022687"/>
    </source>
</evidence>
<dbReference type="InterPro" id="IPR029071">
    <property type="entry name" value="Ubiquitin-like_domsf"/>
</dbReference>
<feature type="compositionally biased region" description="Basic and acidic residues" evidence="4">
    <location>
        <begin position="131"/>
        <end position="147"/>
    </location>
</feature>
<comment type="caution">
    <text evidence="5">The sequence shown here is derived from an EMBL/GenBank/DDBJ whole genome shotgun (WGS) entry which is preliminary data.</text>
</comment>
<keyword evidence="2" id="KW-0067">ATP-binding</keyword>
<dbReference type="EC" id="5.6.2.3" evidence="2"/>
<dbReference type="InterPro" id="IPR010285">
    <property type="entry name" value="DNA_helicase_pif1-like_DEAD"/>
</dbReference>
<keyword evidence="2" id="KW-0234">DNA repair</keyword>
<dbReference type="GO" id="GO:0003700">
    <property type="term" value="F:DNA-binding transcription factor activity"/>
    <property type="evidence" value="ECO:0007669"/>
    <property type="project" value="InterPro"/>
</dbReference>
<feature type="region of interest" description="Disordered" evidence="4">
    <location>
        <begin position="131"/>
        <end position="154"/>
    </location>
</feature>
<dbReference type="GO" id="GO:0016055">
    <property type="term" value="P:Wnt signaling pathway"/>
    <property type="evidence" value="ECO:0007669"/>
    <property type="project" value="UniProtKB-KW"/>
</dbReference>
<dbReference type="InterPro" id="IPR046700">
    <property type="entry name" value="DUF6570"/>
</dbReference>
<evidence type="ECO:0000313" key="6">
    <source>
        <dbReference type="Proteomes" id="UP001152795"/>
    </source>
</evidence>
<feature type="compositionally biased region" description="Polar residues" evidence="4">
    <location>
        <begin position="1982"/>
        <end position="1992"/>
    </location>
</feature>
<dbReference type="Gene3D" id="3.40.50.300">
    <property type="entry name" value="P-loop containing nucleotide triphosphate hydrolases"/>
    <property type="match status" value="1"/>
</dbReference>
<gene>
    <name evidence="5" type="ORF">PACLA_8A018431</name>
</gene>
<comment type="catalytic activity">
    <reaction evidence="2">
        <text>ATP + H2O = ADP + phosphate + H(+)</text>
        <dbReference type="Rhea" id="RHEA:13065"/>
        <dbReference type="ChEBI" id="CHEBI:15377"/>
        <dbReference type="ChEBI" id="CHEBI:15378"/>
        <dbReference type="ChEBI" id="CHEBI:30616"/>
        <dbReference type="ChEBI" id="CHEBI:43474"/>
        <dbReference type="ChEBI" id="CHEBI:456216"/>
        <dbReference type="EC" id="5.6.2.3"/>
    </reaction>
</comment>
<dbReference type="InterPro" id="IPR001158">
    <property type="entry name" value="DIX"/>
</dbReference>
<dbReference type="SMART" id="SM00021">
    <property type="entry name" value="DAX"/>
    <property type="match status" value="1"/>
</dbReference>
<dbReference type="GO" id="GO:0000723">
    <property type="term" value="P:telomere maintenance"/>
    <property type="evidence" value="ECO:0007669"/>
    <property type="project" value="InterPro"/>
</dbReference>
<evidence type="ECO:0000256" key="4">
    <source>
        <dbReference type="SAM" id="MobiDB-lite"/>
    </source>
</evidence>
<keyword evidence="6" id="KW-1185">Reference proteome</keyword>
<evidence type="ECO:0000256" key="3">
    <source>
        <dbReference type="SAM" id="Coils"/>
    </source>
</evidence>
<dbReference type="SUPFAM" id="SSF54236">
    <property type="entry name" value="Ubiquitin-like"/>
    <property type="match status" value="1"/>
</dbReference>
<dbReference type="Gene3D" id="2.40.240.130">
    <property type="match status" value="1"/>
</dbReference>
<dbReference type="Pfam" id="PF14214">
    <property type="entry name" value="Helitron_like_N"/>
    <property type="match status" value="1"/>
</dbReference>
<dbReference type="SUPFAM" id="SSF52540">
    <property type="entry name" value="P-loop containing nucleoside triphosphate hydrolases"/>
    <property type="match status" value="2"/>
</dbReference>
<keyword evidence="2" id="KW-0378">Hydrolase</keyword>
<feature type="compositionally biased region" description="Polar residues" evidence="4">
    <location>
        <begin position="2092"/>
        <end position="2101"/>
    </location>
</feature>
<dbReference type="PROSITE" id="PS50841">
    <property type="entry name" value="DIX"/>
    <property type="match status" value="1"/>
</dbReference>
<keyword evidence="1" id="KW-0879">Wnt signaling pathway</keyword>
<dbReference type="GO" id="GO:0006281">
    <property type="term" value="P:DNA repair"/>
    <property type="evidence" value="ECO:0007669"/>
    <property type="project" value="UniProtKB-KW"/>
</dbReference>
<dbReference type="GO" id="GO:0006310">
    <property type="term" value="P:DNA recombination"/>
    <property type="evidence" value="ECO:0007669"/>
    <property type="project" value="UniProtKB-KW"/>
</dbReference>
<dbReference type="InterPro" id="IPR051055">
    <property type="entry name" value="PIF1_helicase"/>
</dbReference>
<proteinExistence type="inferred from homology"/>
<keyword evidence="3" id="KW-0175">Coiled coil</keyword>
<dbReference type="InterPro" id="IPR004827">
    <property type="entry name" value="bZIP"/>
</dbReference>
<organism evidence="5 6">
    <name type="scientific">Paramuricea clavata</name>
    <name type="common">Red gorgonian</name>
    <name type="synonym">Violescent sea-whip</name>
    <dbReference type="NCBI Taxonomy" id="317549"/>
    <lineage>
        <taxon>Eukaryota</taxon>
        <taxon>Metazoa</taxon>
        <taxon>Cnidaria</taxon>
        <taxon>Anthozoa</taxon>
        <taxon>Octocorallia</taxon>
        <taxon>Malacalcyonacea</taxon>
        <taxon>Plexauridae</taxon>
        <taxon>Paramuricea</taxon>
    </lineage>
</organism>
<feature type="coiled-coil region" evidence="3">
    <location>
        <begin position="1743"/>
        <end position="1889"/>
    </location>
</feature>
<evidence type="ECO:0000256" key="2">
    <source>
        <dbReference type="RuleBase" id="RU363044"/>
    </source>
</evidence>
<comment type="cofactor">
    <cofactor evidence="2">
        <name>Mg(2+)</name>
        <dbReference type="ChEBI" id="CHEBI:18420"/>
    </cofactor>
</comment>
<dbReference type="Pfam" id="PF20209">
    <property type="entry name" value="DUF6570"/>
    <property type="match status" value="1"/>
</dbReference>
<dbReference type="OrthoDB" id="30551at2759"/>
<keyword evidence="2 5" id="KW-0347">Helicase</keyword>
<accession>A0A6S7GPP1</accession>
<dbReference type="PROSITE" id="PS00036">
    <property type="entry name" value="BZIP_BASIC"/>
    <property type="match status" value="1"/>
</dbReference>
<sequence length="2110" mass="241304">MALIKQNDCFYLCDSHARDYMGMPCENGTAVVMKFDDISCLEQHLYSLSVELHSNLFELVPVQLIDVESENERPQRNRKRKLVLESDCKTNKEDLTKLKNYESKRKMLFREKDCDKQKRLAKANNYKREKKLVETDSQRQSRLERNRLSQRRSRLRQSLVQNEMSQQDYLTQFNNTQYGGIENQSWAKTNINKFYKSMQYNVCHCTVCHEAWPIKSTPDPPYVCSRCFRDKKNPKKMSVENSMIPSSVPEQLKNLTQIEEMLIARALPIMRVYIKPGGQRGFSGHCINLPQNVRELATSLPRYPKDLTVIIVKMKGRENTFRDVIVLKQKVNSALLWLINNNPHHSDLRINEDALNTLPENGVPANLMSIETEDDIVSDSDSPAAAGPPTDNPFEDIVYNDSTEMSSFLPVGEQQQQEIEAVRNQLSENEPMSWPSLENEPLNEYQISHLATMAFPTLFPDGKGDPTNQGLLRDVPLQERIKHLLKFAECIDGKWVSRFASHPRFSYWAFNMIQRKRILQQSGIFLKQNPGEAHLNIDELREMADSNNANLFMSKISRYVGNIAGTTAYWNRVRDELKAIITNVGAPTLFFTFSSADMHWPELHALFNAGGNENQNDNQTSGARRQNVINNPHIVDWFFTQRLESFVKHWLYDTLGAKWHWFRYEYQGRGSIHCHGTAKLNNDPGLCQLTQIALKGFLAQKVKDENDLSDTVELDQDIEAGHQAANTVCQYVDWLLSTVNPNPPDDNMWIRPEVHPCQQQHSDISEHDKQSDYVDLLNMVQRHTRCSTGYCLRKKSNESELKCRFHFPFKHCPQTKLEFENVHTSGDSEHYRAKIVTKRNDSRVNNHQQIQLQGWRANCDIQVVIDHYACVEYLTKYAAKDEPRSPVLKQAFNSIMRNIDNNTDPHRAIKKVVMKSLGERDYAAQETMHHLMSLKLHSSSFKVIPVSLNGSRRVRDISCIDEGESCTDYSLLDVYANREQYSTSPEVINMNFVQFATTYKVVKDKLTKLPENVIPRIFPTYSPNPKGPNFASYCKYQLLRYKPWKLSQNNAWGDQEPSDEIFINSWHEFLQTPYGQANVPDWFDKLQAVVQSQETEHEPAVEQEVTREEWMILSDLNTPFENSEQLPGLTHDWHGDRECYSDQQIHEMPTWIKTNKEEFTVDEQYEDVDITSFSDMQNLAYHIVQSHFDEISLKKEPLCLIINGVAGTGKSYLINAIRNLLQNKCAVTATTGKAAYNIKGVTIHSLLKLPIGSRGAKDLTGQSLCRLQQNLKDINYIIIDEYSMLGQVTFGWIDKRCKQATGCHDKVFGEKSLILTGDPGQLPPVADKPLYHAKPSNAVGEQGHQAYRMFDKVIKLTVNQRVQGMTSDQVLFRDLLLRLRKGESTLDDWKLLLTRQPSSVSNLSEFDDATRLFYSNEQVANYNHEQLTKLANPIAHINARHSSAVAKKMPSDEMSGLEPVVFLAKGARVMLTMNLWSSVGLCNGATGTIVDIVFQNNQNPPDLPIAVIVNFENYRGPHFSEERPMCVPICPITVSSQTEGGFHERQQLPLRLAWALTIHKSQGLTLSKAWIDVGKSERTAGVSYVAISRVKTLASCVIEPMTYERLTSLKSSANLQYRLQEEDRLNQLAQATCNAVNIEAGKLRLDALRKNTTPTDSRNVDSALGNTDSGDGAKALKKRVAIGCRQWKEIVESYGIMEEDVKETRKKLITLQDLLLNQGMETEQSDDESNFTSLDGSLLQEQITILNARLDQRTSEYDELKNELNRTREECINLQGIKQGLQSRLTDQEQVMMKLKGELLKLGFSHQTTNSDKDELQKILEERDREIALLRSQLVSKEDQIDKQRKELDKALTRIADVDNVEKDLRSKIKKHEVNAGGLRSQVKELQQKLRSVDASEVKLSNRITYQDRRVALLEDKVLREQARSKLEDMDTVRQCLQRLRSSLSGQDPQHRTLDTLEETLTNIVDTGFVPFPTNDVFKASPRNNNYQNGLSSPREKDVTKSPDVTRITYQPSWSSTPSVLIMSKRLGEVTLGDFKSLLDPPGQYRYYFKALDAEFGTIREELVNDEDVIPGWEGKIMAWISDSTEDEKVNFGQNDSSASLKTKRSETDI</sequence>